<keyword evidence="4" id="KW-1185">Reference proteome</keyword>
<comment type="caution">
    <text evidence="3">The sequence shown here is derived from an EMBL/GenBank/DDBJ whole genome shotgun (WGS) entry which is preliminary data.</text>
</comment>
<evidence type="ECO:0000313" key="3">
    <source>
        <dbReference type="EMBL" id="MFD1205922.1"/>
    </source>
</evidence>
<name>A0ABW3TZW5_9BACL</name>
<sequence>MKKKVMALVGTLLLSCSLPLSANAESKQLFKDVPPTKHFADAVNELAERHIIGGYPDGTFKPGNSITRGQAAAIIAKLIKLDMDNVKDPGFKDVSKENGYYKAIAAMAQEGIIGGYADGRYGPNDPIKRSQMASILVKAFDLPRQYGDNPFKDIGWKHNSSHYENILIIYHLGITTGTTPNTFSPNLPITRGQAAKMIKTTEEAKPSNVVTLSAGDLGWERFFAMQKELNPELFDAVLVEGKKGYRDDKIQFIPKKEGTGTFIVADRHFFEADNYKKYYVHVKKENGELKLTLEETNDYLPTAVQLDTPYINSETKGMSTEREIAQNISLETMDGKKLSNNIAFQTCDYVNVCINIDKPGQYIATIRFESGKESRYGIEATTKKTHFFYDVKSLREELSATYNQGAANDIGMHKIVTKDYEQIAEITRDATNLFTAHLTGKKEGTIVIEYEKPVRSELYHQDGLLINVKKIGLIWNISISPDGYVTDAG</sequence>
<organism evidence="3 4">
    <name type="scientific">Sporosarcina contaminans</name>
    <dbReference type="NCBI Taxonomy" id="633403"/>
    <lineage>
        <taxon>Bacteria</taxon>
        <taxon>Bacillati</taxon>
        <taxon>Bacillota</taxon>
        <taxon>Bacilli</taxon>
        <taxon>Bacillales</taxon>
        <taxon>Caryophanaceae</taxon>
        <taxon>Sporosarcina</taxon>
    </lineage>
</organism>
<dbReference type="Proteomes" id="UP001597231">
    <property type="component" value="Unassembled WGS sequence"/>
</dbReference>
<dbReference type="InterPro" id="IPR051465">
    <property type="entry name" value="Cell_Envelope_Struct_Comp"/>
</dbReference>
<dbReference type="InterPro" id="IPR001119">
    <property type="entry name" value="SLH_dom"/>
</dbReference>
<dbReference type="PROSITE" id="PS51257">
    <property type="entry name" value="PROKAR_LIPOPROTEIN"/>
    <property type="match status" value="1"/>
</dbReference>
<reference evidence="4" key="1">
    <citation type="journal article" date="2019" name="Int. J. Syst. Evol. Microbiol.">
        <title>The Global Catalogue of Microorganisms (GCM) 10K type strain sequencing project: providing services to taxonomists for standard genome sequencing and annotation.</title>
        <authorList>
            <consortium name="The Broad Institute Genomics Platform"/>
            <consortium name="The Broad Institute Genome Sequencing Center for Infectious Disease"/>
            <person name="Wu L."/>
            <person name="Ma J."/>
        </authorList>
    </citation>
    <scope>NUCLEOTIDE SEQUENCE [LARGE SCALE GENOMIC DNA]</scope>
    <source>
        <strain evidence="4">CCUG 53915</strain>
    </source>
</reference>
<evidence type="ECO:0000256" key="1">
    <source>
        <dbReference type="SAM" id="SignalP"/>
    </source>
</evidence>
<dbReference type="Pfam" id="PF00395">
    <property type="entry name" value="SLH"/>
    <property type="match status" value="3"/>
</dbReference>
<dbReference type="PANTHER" id="PTHR43308">
    <property type="entry name" value="OUTER MEMBRANE PROTEIN ALPHA-RELATED"/>
    <property type="match status" value="1"/>
</dbReference>
<keyword evidence="1" id="KW-0732">Signal</keyword>
<dbReference type="PROSITE" id="PS51272">
    <property type="entry name" value="SLH"/>
    <property type="match status" value="3"/>
</dbReference>
<evidence type="ECO:0000259" key="2">
    <source>
        <dbReference type="PROSITE" id="PS51272"/>
    </source>
</evidence>
<feature type="domain" description="SLH" evidence="2">
    <location>
        <begin position="26"/>
        <end position="89"/>
    </location>
</feature>
<dbReference type="EMBL" id="JBHTLT010000101">
    <property type="protein sequence ID" value="MFD1205922.1"/>
    <property type="molecule type" value="Genomic_DNA"/>
</dbReference>
<feature type="domain" description="SLH" evidence="2">
    <location>
        <begin position="151"/>
        <end position="212"/>
    </location>
</feature>
<gene>
    <name evidence="3" type="ORF">ACFQ38_12560</name>
</gene>
<feature type="domain" description="SLH" evidence="2">
    <location>
        <begin position="91"/>
        <end position="150"/>
    </location>
</feature>
<proteinExistence type="predicted"/>
<dbReference type="RefSeq" id="WP_381481249.1">
    <property type="nucleotide sequence ID" value="NZ_JBHTLT010000101.1"/>
</dbReference>
<evidence type="ECO:0000313" key="4">
    <source>
        <dbReference type="Proteomes" id="UP001597231"/>
    </source>
</evidence>
<feature type="signal peptide" evidence="1">
    <location>
        <begin position="1"/>
        <end position="22"/>
    </location>
</feature>
<feature type="chain" id="PRO_5047265978" evidence="1">
    <location>
        <begin position="23"/>
        <end position="489"/>
    </location>
</feature>
<accession>A0ABW3TZW5</accession>
<protein>
    <submittedName>
        <fullName evidence="3">S-layer homology domain-containing protein</fullName>
    </submittedName>
</protein>